<proteinExistence type="predicted"/>
<accession>A0A7C3KE64</accession>
<dbReference type="PIRSF" id="PIRSF016919">
    <property type="entry name" value="HupE_UreJ"/>
    <property type="match status" value="1"/>
</dbReference>
<keyword evidence="1" id="KW-0812">Transmembrane</keyword>
<feature type="transmembrane region" description="Helical" evidence="1">
    <location>
        <begin position="87"/>
        <end position="105"/>
    </location>
</feature>
<feature type="transmembrane region" description="Helical" evidence="1">
    <location>
        <begin position="62"/>
        <end position="80"/>
    </location>
</feature>
<reference evidence="2" key="1">
    <citation type="journal article" date="2020" name="mSystems">
        <title>Genome- and Community-Level Interaction Insights into Carbon Utilization and Element Cycling Functions of Hydrothermarchaeota in Hydrothermal Sediment.</title>
        <authorList>
            <person name="Zhou Z."/>
            <person name="Liu Y."/>
            <person name="Xu W."/>
            <person name="Pan J."/>
            <person name="Luo Z.H."/>
            <person name="Li M."/>
        </authorList>
    </citation>
    <scope>NUCLEOTIDE SEQUENCE [LARGE SCALE GENOMIC DNA]</scope>
    <source>
        <strain evidence="2">SpSt-418</strain>
    </source>
</reference>
<sequence length="231" mass="23922">MTHPFPLAATSSFWKRFFSAPTWITSLGLVLLASPAMAHHAMEGKTPSTFGAGFLSGLAHPIIGPDHFAFVVSLGLLAALKPQGFGIPIAFLLSAMLGTALHITGVEIPGVELLVSGSILVFGILLVVKNSPATPVIMGLASLAGIFHGYAYGESIFGAETTPLLAYLLGFTAIQIAIAASAFGISRRLLQTSKNLQLPSNFRSAGFVLCGVGVAFLASQIGDLLFALSAP</sequence>
<feature type="transmembrane region" description="Helical" evidence="1">
    <location>
        <begin position="164"/>
        <end position="185"/>
    </location>
</feature>
<feature type="transmembrane region" description="Helical" evidence="1">
    <location>
        <begin position="111"/>
        <end position="128"/>
    </location>
</feature>
<dbReference type="AlphaFoldDB" id="A0A7C3KE64"/>
<dbReference type="InterPro" id="IPR007038">
    <property type="entry name" value="HupE_UreJ"/>
</dbReference>
<dbReference type="EMBL" id="DSRU01000173">
    <property type="protein sequence ID" value="HFM98506.1"/>
    <property type="molecule type" value="Genomic_DNA"/>
</dbReference>
<gene>
    <name evidence="2" type="ORF">ENR64_12265</name>
</gene>
<protein>
    <submittedName>
        <fullName evidence="2">HupE/UreJ family protein</fullName>
    </submittedName>
</protein>
<keyword evidence="1" id="KW-0472">Membrane</keyword>
<dbReference type="Pfam" id="PF04955">
    <property type="entry name" value="HupE_UreJ"/>
    <property type="match status" value="1"/>
</dbReference>
<evidence type="ECO:0000313" key="2">
    <source>
        <dbReference type="EMBL" id="HFM98506.1"/>
    </source>
</evidence>
<feature type="transmembrane region" description="Helical" evidence="1">
    <location>
        <begin position="206"/>
        <end position="228"/>
    </location>
</feature>
<evidence type="ECO:0000256" key="1">
    <source>
        <dbReference type="SAM" id="Phobius"/>
    </source>
</evidence>
<keyword evidence="1" id="KW-1133">Transmembrane helix</keyword>
<feature type="transmembrane region" description="Helical" evidence="1">
    <location>
        <begin position="135"/>
        <end position="152"/>
    </location>
</feature>
<organism evidence="2">
    <name type="scientific">Oscillatoriales cyanobacterium SpSt-418</name>
    <dbReference type="NCBI Taxonomy" id="2282169"/>
    <lineage>
        <taxon>Bacteria</taxon>
        <taxon>Bacillati</taxon>
        <taxon>Cyanobacteriota</taxon>
        <taxon>Cyanophyceae</taxon>
        <taxon>Oscillatoriophycideae</taxon>
        <taxon>Oscillatoriales</taxon>
    </lineage>
</organism>
<name>A0A7C3KE64_9CYAN</name>
<comment type="caution">
    <text evidence="2">The sequence shown here is derived from an EMBL/GenBank/DDBJ whole genome shotgun (WGS) entry which is preliminary data.</text>
</comment>